<evidence type="ECO:0000256" key="7">
    <source>
        <dbReference type="ARBA" id="ARBA00034617"/>
    </source>
</evidence>
<dbReference type="EC" id="5.6.2.4" evidence="8"/>
<dbReference type="PROSITE" id="PS51192">
    <property type="entry name" value="HELICASE_ATP_BIND_1"/>
    <property type="match status" value="1"/>
</dbReference>
<dbReference type="InterPro" id="IPR050615">
    <property type="entry name" value="ATP-dep_DNA_Helicase"/>
</dbReference>
<comment type="similarity">
    <text evidence="1">Belongs to the helicase family. RAD25/XPB subfamily.</text>
</comment>
<dbReference type="Pfam" id="PF16203">
    <property type="entry name" value="ERCC3_RAD25_C"/>
    <property type="match status" value="1"/>
</dbReference>
<evidence type="ECO:0000256" key="2">
    <source>
        <dbReference type="ARBA" id="ARBA00022741"/>
    </source>
</evidence>
<evidence type="ECO:0000256" key="6">
    <source>
        <dbReference type="ARBA" id="ARBA00023235"/>
    </source>
</evidence>
<reference evidence="12" key="1">
    <citation type="submission" date="2023-07" db="EMBL/GenBank/DDBJ databases">
        <title>Genomic Encyclopedia of Type Strains, Phase IV (KMG-IV): sequencing the most valuable type-strain genomes for metagenomic binning, comparative biology and taxonomic classification.</title>
        <authorList>
            <person name="Goeker M."/>
        </authorList>
    </citation>
    <scope>NUCLEOTIDE SEQUENCE</scope>
    <source>
        <strain evidence="12">DSM 24202</strain>
    </source>
</reference>
<comment type="caution">
    <text evidence="12">The sequence shown here is derived from an EMBL/GenBank/DDBJ whole genome shotgun (WGS) entry which is preliminary data.</text>
</comment>
<dbReference type="AlphaFoldDB" id="A0AAE3VDD4"/>
<evidence type="ECO:0000313" key="13">
    <source>
        <dbReference type="Proteomes" id="UP001238163"/>
    </source>
</evidence>
<dbReference type="GO" id="GO:0005524">
    <property type="term" value="F:ATP binding"/>
    <property type="evidence" value="ECO:0007669"/>
    <property type="project" value="UniProtKB-KW"/>
</dbReference>
<keyword evidence="4 12" id="KW-0347">Helicase</keyword>
<dbReference type="PROSITE" id="PS51194">
    <property type="entry name" value="HELICASE_CTER"/>
    <property type="match status" value="1"/>
</dbReference>
<dbReference type="SMART" id="SM00487">
    <property type="entry name" value="DEXDc"/>
    <property type="match status" value="1"/>
</dbReference>
<dbReference type="InterPro" id="IPR006935">
    <property type="entry name" value="Helicase/UvrB_N"/>
</dbReference>
<dbReference type="GO" id="GO:0003677">
    <property type="term" value="F:DNA binding"/>
    <property type="evidence" value="ECO:0007669"/>
    <property type="project" value="InterPro"/>
</dbReference>
<evidence type="ECO:0000256" key="9">
    <source>
        <dbReference type="ARBA" id="ARBA00048988"/>
    </source>
</evidence>
<evidence type="ECO:0000256" key="4">
    <source>
        <dbReference type="ARBA" id="ARBA00022806"/>
    </source>
</evidence>
<dbReference type="InterPro" id="IPR040699">
    <property type="entry name" value="XPB_DRD"/>
</dbReference>
<dbReference type="Proteomes" id="UP001238163">
    <property type="component" value="Unassembled WGS sequence"/>
</dbReference>
<keyword evidence="2" id="KW-0547">Nucleotide-binding</keyword>
<comment type="catalytic activity">
    <reaction evidence="7">
        <text>Couples ATP hydrolysis with the unwinding of duplex DNA by translocating in the 3'-5' direction.</text>
        <dbReference type="EC" id="5.6.2.4"/>
    </reaction>
</comment>
<gene>
    <name evidence="12" type="ORF">J3R75_000261</name>
</gene>
<evidence type="ECO:0000259" key="10">
    <source>
        <dbReference type="PROSITE" id="PS51192"/>
    </source>
</evidence>
<keyword evidence="6" id="KW-0413">Isomerase</keyword>
<evidence type="ECO:0000256" key="3">
    <source>
        <dbReference type="ARBA" id="ARBA00022801"/>
    </source>
</evidence>
<evidence type="ECO:0000256" key="5">
    <source>
        <dbReference type="ARBA" id="ARBA00022840"/>
    </source>
</evidence>
<dbReference type="GO" id="GO:0016787">
    <property type="term" value="F:hydrolase activity"/>
    <property type="evidence" value="ECO:0007669"/>
    <property type="project" value="UniProtKB-KW"/>
</dbReference>
<feature type="domain" description="Helicase ATP-binding" evidence="10">
    <location>
        <begin position="90"/>
        <end position="234"/>
    </location>
</feature>
<dbReference type="InterPro" id="IPR032438">
    <property type="entry name" value="ERCC3_RAD25_C"/>
</dbReference>
<feature type="domain" description="Helicase C-terminal" evidence="11">
    <location>
        <begin position="324"/>
        <end position="465"/>
    </location>
</feature>
<dbReference type="SUPFAM" id="SSF52540">
    <property type="entry name" value="P-loop containing nucleoside triphosphate hydrolases"/>
    <property type="match status" value="1"/>
</dbReference>
<sequence>MADSLIKLSFQDGTLIVAAPADTDLPLSDHCQYDERIHAWRAEAMAYATVVRLLHTRQVAYDDQARGYDKLALQLNAGPEPRDYQRDALHAWVQADCRGVVVLPTGTGKSFVAQLAIARASRTTLVVVPTLDLMEQWASQLAAAFGQDIGLLGGGSKDIRDLTVSTYDSAAIMMEFIGKRFGLLVVDECHHLPGPAYQLLARFTIAPFRLGLTATPERNDGADEVLDELLGTICFRRDIDEMEGAVLSPYRTERVGVTLDPDEAEEYAATRAVYVNFLRAQRINLASAQGWSQFLIACARQRGGREALRAFLRQRHIAQAGRAKLRQIWELLQEHHGERVLIFTADNQTAYEIGQRFVLPVITHHTKIAERRELLGAFRAGELPVLVTSKVLNEGVDVPEASVGIVVSGSGSIREHVQRLGRILRPVAGKQAVLYELISADTAECYVSNRRRQHRAYERPDSLSH</sequence>
<dbReference type="CDD" id="cd17926">
    <property type="entry name" value="DEXHc_RE"/>
    <property type="match status" value="1"/>
</dbReference>
<evidence type="ECO:0000313" key="12">
    <source>
        <dbReference type="EMBL" id="MDQ0288154.1"/>
    </source>
</evidence>
<dbReference type="InterPro" id="IPR014001">
    <property type="entry name" value="Helicase_ATP-bd"/>
</dbReference>
<evidence type="ECO:0000256" key="1">
    <source>
        <dbReference type="ARBA" id="ARBA00006637"/>
    </source>
</evidence>
<dbReference type="RefSeq" id="WP_307259389.1">
    <property type="nucleotide sequence ID" value="NZ_JAUSVL010000001.1"/>
</dbReference>
<dbReference type="EMBL" id="JAUSVL010000001">
    <property type="protein sequence ID" value="MDQ0288154.1"/>
    <property type="molecule type" value="Genomic_DNA"/>
</dbReference>
<dbReference type="InterPro" id="IPR027417">
    <property type="entry name" value="P-loop_NTPase"/>
</dbReference>
<dbReference type="Pfam" id="PF18458">
    <property type="entry name" value="XPB_DRD"/>
    <property type="match status" value="1"/>
</dbReference>
<protein>
    <recommendedName>
        <fullName evidence="8">DNA 3'-5' helicase</fullName>
        <ecNumber evidence="8">5.6.2.4</ecNumber>
    </recommendedName>
</protein>
<keyword evidence="13" id="KW-1185">Reference proteome</keyword>
<dbReference type="SMART" id="SM00490">
    <property type="entry name" value="HELICc"/>
    <property type="match status" value="1"/>
</dbReference>
<dbReference type="PANTHER" id="PTHR11274:SF0">
    <property type="entry name" value="GENERAL TRANSCRIPTION AND DNA REPAIR FACTOR IIH HELICASE SUBUNIT XPB"/>
    <property type="match status" value="1"/>
</dbReference>
<keyword evidence="5" id="KW-0067">ATP-binding</keyword>
<dbReference type="Gene3D" id="3.40.50.300">
    <property type="entry name" value="P-loop containing nucleotide triphosphate hydrolases"/>
    <property type="match status" value="2"/>
</dbReference>
<dbReference type="PANTHER" id="PTHR11274">
    <property type="entry name" value="RAD25/XP-B DNA REPAIR HELICASE"/>
    <property type="match status" value="1"/>
</dbReference>
<dbReference type="InterPro" id="IPR001650">
    <property type="entry name" value="Helicase_C-like"/>
</dbReference>
<name>A0AAE3VDD4_9BACT</name>
<dbReference type="Gene3D" id="3.40.1170.30">
    <property type="match status" value="1"/>
</dbReference>
<organism evidence="12 13">
    <name type="scientific">Oligosphaera ethanolica</name>
    <dbReference type="NCBI Taxonomy" id="760260"/>
    <lineage>
        <taxon>Bacteria</taxon>
        <taxon>Pseudomonadati</taxon>
        <taxon>Lentisphaerota</taxon>
        <taxon>Oligosphaeria</taxon>
        <taxon>Oligosphaerales</taxon>
        <taxon>Oligosphaeraceae</taxon>
        <taxon>Oligosphaera</taxon>
    </lineage>
</organism>
<keyword evidence="3" id="KW-0378">Hydrolase</keyword>
<comment type="catalytic activity">
    <reaction evidence="9">
        <text>ATP + H2O = ADP + phosphate + H(+)</text>
        <dbReference type="Rhea" id="RHEA:13065"/>
        <dbReference type="ChEBI" id="CHEBI:15377"/>
        <dbReference type="ChEBI" id="CHEBI:15378"/>
        <dbReference type="ChEBI" id="CHEBI:30616"/>
        <dbReference type="ChEBI" id="CHEBI:43474"/>
        <dbReference type="ChEBI" id="CHEBI:456216"/>
        <dbReference type="EC" id="5.6.2.4"/>
    </reaction>
</comment>
<proteinExistence type="inferred from homology"/>
<dbReference type="Pfam" id="PF04851">
    <property type="entry name" value="ResIII"/>
    <property type="match status" value="1"/>
</dbReference>
<evidence type="ECO:0000256" key="8">
    <source>
        <dbReference type="ARBA" id="ARBA00034808"/>
    </source>
</evidence>
<evidence type="ECO:0000259" key="11">
    <source>
        <dbReference type="PROSITE" id="PS51194"/>
    </source>
</evidence>
<dbReference type="GO" id="GO:0043138">
    <property type="term" value="F:3'-5' DNA helicase activity"/>
    <property type="evidence" value="ECO:0007669"/>
    <property type="project" value="UniProtKB-EC"/>
</dbReference>
<dbReference type="Gene3D" id="6.10.140.1180">
    <property type="match status" value="1"/>
</dbReference>
<accession>A0AAE3VDD4</accession>